<gene>
    <name evidence="2" type="ORF">S06H3_67022</name>
</gene>
<feature type="non-terminal residue" evidence="2">
    <location>
        <position position="37"/>
    </location>
</feature>
<feature type="transmembrane region" description="Helical" evidence="1">
    <location>
        <begin position="12"/>
        <end position="31"/>
    </location>
</feature>
<keyword evidence="1" id="KW-0472">Membrane</keyword>
<keyword evidence="1" id="KW-0812">Transmembrane</keyword>
<reference evidence="2" key="1">
    <citation type="journal article" date="2014" name="Front. Microbiol.">
        <title>High frequency of phylogenetically diverse reductive dehalogenase-homologous genes in deep subseafloor sedimentary metagenomes.</title>
        <authorList>
            <person name="Kawai M."/>
            <person name="Futagami T."/>
            <person name="Toyoda A."/>
            <person name="Takaki Y."/>
            <person name="Nishi S."/>
            <person name="Hori S."/>
            <person name="Arai W."/>
            <person name="Tsubouchi T."/>
            <person name="Morono Y."/>
            <person name="Uchiyama I."/>
            <person name="Ito T."/>
            <person name="Fujiyama A."/>
            <person name="Inagaki F."/>
            <person name="Takami H."/>
        </authorList>
    </citation>
    <scope>NUCLEOTIDE SEQUENCE</scope>
    <source>
        <strain evidence="2">Expedition CK06-06</strain>
    </source>
</reference>
<proteinExistence type="predicted"/>
<evidence type="ECO:0000313" key="2">
    <source>
        <dbReference type="EMBL" id="GAI62935.1"/>
    </source>
</evidence>
<comment type="caution">
    <text evidence="2">The sequence shown here is derived from an EMBL/GenBank/DDBJ whole genome shotgun (WGS) entry which is preliminary data.</text>
</comment>
<accession>X1RIF7</accession>
<evidence type="ECO:0000256" key="1">
    <source>
        <dbReference type="SAM" id="Phobius"/>
    </source>
</evidence>
<organism evidence="2">
    <name type="scientific">marine sediment metagenome</name>
    <dbReference type="NCBI Taxonomy" id="412755"/>
    <lineage>
        <taxon>unclassified sequences</taxon>
        <taxon>metagenomes</taxon>
        <taxon>ecological metagenomes</taxon>
    </lineage>
</organism>
<keyword evidence="1" id="KW-1133">Transmembrane helix</keyword>
<dbReference type="AlphaFoldDB" id="X1RIF7"/>
<dbReference type="EMBL" id="BARV01046087">
    <property type="protein sequence ID" value="GAI62935.1"/>
    <property type="molecule type" value="Genomic_DNA"/>
</dbReference>
<sequence>QNSPFGSAWWDGFVICGQIWACPVCAYRIALQRNKEV</sequence>
<feature type="non-terminal residue" evidence="2">
    <location>
        <position position="1"/>
    </location>
</feature>
<name>X1RIF7_9ZZZZ</name>
<protein>
    <submittedName>
        <fullName evidence="2">Uncharacterized protein</fullName>
    </submittedName>
</protein>